<comment type="caution">
    <text evidence="1">The sequence shown here is derived from an EMBL/GenBank/DDBJ whole genome shotgun (WGS) entry which is preliminary data.</text>
</comment>
<dbReference type="PATRIC" id="fig|1217656.3.peg.3003"/>
<reference evidence="1 2" key="1">
    <citation type="submission" date="2013-02" db="EMBL/GenBank/DDBJ databases">
        <title>The Genome Sequence of Acinetobacter guillouiae NIPH 991.</title>
        <authorList>
            <consortium name="The Broad Institute Genome Sequencing Platform"/>
            <consortium name="The Broad Institute Genome Sequencing Center for Infectious Disease"/>
            <person name="Cerqueira G."/>
            <person name="Feldgarden M."/>
            <person name="Courvalin P."/>
            <person name="Perichon B."/>
            <person name="Grillot-Courvalin C."/>
            <person name="Clermont D."/>
            <person name="Rocha E."/>
            <person name="Yoon E.-J."/>
            <person name="Nemec A."/>
            <person name="Walker B."/>
            <person name="Young S.K."/>
            <person name="Zeng Q."/>
            <person name="Gargeya S."/>
            <person name="Fitzgerald M."/>
            <person name="Haas B."/>
            <person name="Abouelleil A."/>
            <person name="Alvarado L."/>
            <person name="Arachchi H.M."/>
            <person name="Berlin A.M."/>
            <person name="Chapman S.B."/>
            <person name="Dewar J."/>
            <person name="Goldberg J."/>
            <person name="Griggs A."/>
            <person name="Gujja S."/>
            <person name="Hansen M."/>
            <person name="Howarth C."/>
            <person name="Imamovic A."/>
            <person name="Larimer J."/>
            <person name="McCowan C."/>
            <person name="Murphy C."/>
            <person name="Neiman D."/>
            <person name="Pearson M."/>
            <person name="Priest M."/>
            <person name="Roberts A."/>
            <person name="Saif S."/>
            <person name="Shea T."/>
            <person name="Sisk P."/>
            <person name="Sykes S."/>
            <person name="Wortman J."/>
            <person name="Nusbaum C."/>
            <person name="Birren B."/>
        </authorList>
    </citation>
    <scope>NUCLEOTIDE SEQUENCE [LARGE SCALE GENOMIC DNA]</scope>
    <source>
        <strain evidence="1 2">NIPH 991</strain>
    </source>
</reference>
<evidence type="ECO:0000313" key="2">
    <source>
        <dbReference type="Proteomes" id="UP000013148"/>
    </source>
</evidence>
<organism evidence="1 2">
    <name type="scientific">Acinetobacter guillouiae NIPH 991</name>
    <dbReference type="NCBI Taxonomy" id="1217656"/>
    <lineage>
        <taxon>Bacteria</taxon>
        <taxon>Pseudomonadati</taxon>
        <taxon>Pseudomonadota</taxon>
        <taxon>Gammaproteobacteria</taxon>
        <taxon>Moraxellales</taxon>
        <taxon>Moraxellaceae</taxon>
        <taxon>Acinetobacter</taxon>
    </lineage>
</organism>
<name>N8WVJ1_ACIGI</name>
<evidence type="ECO:0000313" key="1">
    <source>
        <dbReference type="EMBL" id="ENV16122.1"/>
    </source>
</evidence>
<dbReference type="HOGENOM" id="CLU_066809_0_0_6"/>
<dbReference type="RefSeq" id="WP_004821452.1">
    <property type="nucleotide sequence ID" value="NZ_KB849456.1"/>
</dbReference>
<keyword evidence="2" id="KW-1185">Reference proteome</keyword>
<evidence type="ECO:0008006" key="3">
    <source>
        <dbReference type="Google" id="ProtNLM"/>
    </source>
</evidence>
<dbReference type="Gene3D" id="3.40.800.10">
    <property type="entry name" value="Ureohydrolase domain"/>
    <property type="match status" value="1"/>
</dbReference>
<dbReference type="EMBL" id="APPJ01000012">
    <property type="protein sequence ID" value="ENV16122.1"/>
    <property type="molecule type" value="Genomic_DNA"/>
</dbReference>
<dbReference type="Proteomes" id="UP000013148">
    <property type="component" value="Unassembled WGS sequence"/>
</dbReference>
<dbReference type="InterPro" id="IPR023696">
    <property type="entry name" value="Ureohydrolase_dom_sf"/>
</dbReference>
<gene>
    <name evidence="1" type="ORF">F964_03057</name>
</gene>
<protein>
    <recommendedName>
        <fullName evidence="3">Arginase</fullName>
    </recommendedName>
</protein>
<dbReference type="SUPFAM" id="SSF52768">
    <property type="entry name" value="Arginase/deacetylase"/>
    <property type="match status" value="1"/>
</dbReference>
<sequence length="297" mass="34576">MNSIRQHVVLNFDGSVEISNAAQNIDLASWQEQIRFGCHWKKFQQLEDYLAEQLPPSDQLGCVFMGSGDYHHITQLLLKRITNNEPVHLIVCDNHPDNMRYPFGIHCGSWVYWASQLPQVARIDVIGISSSDISLKHAWENHWSPLYKGKLHYWSIQQKANWTQWIGAQHAWHGYDEPDQLMSDFFNEIQKIDLPIYLSIDKDVLSKDVVMTNWDQGHFLEKHLQDLIQTCSARLIGADITGDVSAFHYQSRLKRFLSESDGQQEPTQIEIAQWQIHQQALNQRLLNSIHHAWKIDE</sequence>
<proteinExistence type="predicted"/>
<accession>N8WVJ1</accession>
<dbReference type="AlphaFoldDB" id="N8WVJ1"/>
<dbReference type="eggNOG" id="COG0010">
    <property type="taxonomic scope" value="Bacteria"/>
</dbReference>